<dbReference type="FunFam" id="3.40.30.10:FF:000020">
    <property type="entry name" value="Peroxiredoxin"/>
    <property type="match status" value="1"/>
</dbReference>
<comment type="function">
    <text evidence="6">Thiol-specific peroxidase that catalyzes the reduction of hydrogen peroxide and organic hydroperoxides to water and alcohols, respectively. Plays a role in cell protection against oxidative stress by detoxifying peroxides.</text>
</comment>
<keyword evidence="3 6" id="KW-0560">Oxidoreductase</keyword>
<reference evidence="8" key="2">
    <citation type="submission" date="2023-02" db="EMBL/GenBank/DDBJ databases">
        <title>'Rhodoalgimonas zhirmunskyi' gen. nov., isolated from a red alga.</title>
        <authorList>
            <person name="Nedashkovskaya O.I."/>
            <person name="Otstavnykh N.Y."/>
            <person name="Bystritskaya E.P."/>
            <person name="Balabanova L.A."/>
            <person name="Isaeva M.P."/>
        </authorList>
    </citation>
    <scope>NUCLEOTIDE SEQUENCE</scope>
    <source>
        <strain evidence="8">KCTC 52189</strain>
    </source>
</reference>
<dbReference type="Gene3D" id="3.40.30.10">
    <property type="entry name" value="Glutaredoxin"/>
    <property type="match status" value="1"/>
</dbReference>
<dbReference type="EC" id="1.11.1.27" evidence="6"/>
<keyword evidence="1 6" id="KW-0575">Peroxidase</keyword>
<evidence type="ECO:0000259" key="7">
    <source>
        <dbReference type="PROSITE" id="PS51352"/>
    </source>
</evidence>
<evidence type="ECO:0000256" key="5">
    <source>
        <dbReference type="PIRSR" id="PIRSR637944-1"/>
    </source>
</evidence>
<feature type="active site" description="Cysteine sulfenic acid (-SOH) intermediate" evidence="5">
    <location>
        <position position="49"/>
    </location>
</feature>
<name>A0AAE3WCW1_9RHOB</name>
<comment type="caution">
    <text evidence="8">The sequence shown here is derived from an EMBL/GenBank/DDBJ whole genome shotgun (WGS) entry which is preliminary data.</text>
</comment>
<dbReference type="Pfam" id="PF08534">
    <property type="entry name" value="Redoxin"/>
    <property type="match status" value="1"/>
</dbReference>
<gene>
    <name evidence="8" type="ORF">NO357_12010</name>
</gene>
<dbReference type="Proteomes" id="UP001226762">
    <property type="component" value="Unassembled WGS sequence"/>
</dbReference>
<evidence type="ECO:0000313" key="9">
    <source>
        <dbReference type="Proteomes" id="UP001226762"/>
    </source>
</evidence>
<proteinExistence type="inferred from homology"/>
<evidence type="ECO:0000256" key="1">
    <source>
        <dbReference type="ARBA" id="ARBA00022559"/>
    </source>
</evidence>
<evidence type="ECO:0000256" key="4">
    <source>
        <dbReference type="ARBA" id="ARBA00023284"/>
    </source>
</evidence>
<dbReference type="PANTHER" id="PTHR10430">
    <property type="entry name" value="PEROXIREDOXIN"/>
    <property type="match status" value="1"/>
</dbReference>
<comment type="similarity">
    <text evidence="6">Belongs to the peroxiredoxin family. Prx5 subfamily.</text>
</comment>
<dbReference type="EMBL" id="JANHAX010000003">
    <property type="protein sequence ID" value="MDQ2090626.1"/>
    <property type="molecule type" value="Genomic_DNA"/>
</dbReference>
<dbReference type="GO" id="GO:0045454">
    <property type="term" value="P:cell redox homeostasis"/>
    <property type="evidence" value="ECO:0007669"/>
    <property type="project" value="TreeGrafter"/>
</dbReference>
<dbReference type="RefSeq" id="WP_306735899.1">
    <property type="nucleotide sequence ID" value="NZ_JANHAX010000003.1"/>
</dbReference>
<dbReference type="AlphaFoldDB" id="A0AAE3WCW1"/>
<dbReference type="GO" id="GO:0005737">
    <property type="term" value="C:cytoplasm"/>
    <property type="evidence" value="ECO:0007669"/>
    <property type="project" value="TreeGrafter"/>
</dbReference>
<dbReference type="InterPro" id="IPR013740">
    <property type="entry name" value="Redoxin"/>
</dbReference>
<organism evidence="8 9">
    <name type="scientific">Marimonas arenosa</name>
    <dbReference type="NCBI Taxonomy" id="1795305"/>
    <lineage>
        <taxon>Bacteria</taxon>
        <taxon>Pseudomonadati</taxon>
        <taxon>Pseudomonadota</taxon>
        <taxon>Alphaproteobacteria</taxon>
        <taxon>Rhodobacterales</taxon>
        <taxon>Paracoccaceae</taxon>
        <taxon>Marimonas</taxon>
    </lineage>
</organism>
<sequence length="162" mass="17424">MAIKVGDRIPDATLYTFNENGIEAVQTADMVKGRKVVLFGLPAAFSRTCSAAHLPSFMRTRDAFAEKGVEDIYCISVNDGFTMAAWDKDMGAAEAGVTLLGDASGDFTRALGMEFDFPQGGMFGRSKRYALVAEDGVVTHLNEEVQGGVCELTVGEKLLENL</sequence>
<evidence type="ECO:0000313" key="8">
    <source>
        <dbReference type="EMBL" id="MDQ2090626.1"/>
    </source>
</evidence>
<dbReference type="SUPFAM" id="SSF52833">
    <property type="entry name" value="Thioredoxin-like"/>
    <property type="match status" value="1"/>
</dbReference>
<evidence type="ECO:0000256" key="6">
    <source>
        <dbReference type="RuleBase" id="RU366011"/>
    </source>
</evidence>
<dbReference type="CDD" id="cd03013">
    <property type="entry name" value="PRX5_like"/>
    <property type="match status" value="1"/>
</dbReference>
<keyword evidence="4 6" id="KW-0676">Redox-active center</keyword>
<dbReference type="GO" id="GO:0034599">
    <property type="term" value="P:cellular response to oxidative stress"/>
    <property type="evidence" value="ECO:0007669"/>
    <property type="project" value="InterPro"/>
</dbReference>
<keyword evidence="9" id="KW-1185">Reference proteome</keyword>
<dbReference type="GO" id="GO:0008379">
    <property type="term" value="F:thioredoxin peroxidase activity"/>
    <property type="evidence" value="ECO:0007669"/>
    <property type="project" value="InterPro"/>
</dbReference>
<accession>A0AAE3WCW1</accession>
<keyword evidence="2 6" id="KW-0049">Antioxidant</keyword>
<evidence type="ECO:0000256" key="2">
    <source>
        <dbReference type="ARBA" id="ARBA00022862"/>
    </source>
</evidence>
<comment type="catalytic activity">
    <reaction evidence="6">
        <text>a hydroperoxide + 2 glutathione = an alcohol + glutathione disulfide + H2O</text>
        <dbReference type="Rhea" id="RHEA:62632"/>
        <dbReference type="ChEBI" id="CHEBI:15377"/>
        <dbReference type="ChEBI" id="CHEBI:30879"/>
        <dbReference type="ChEBI" id="CHEBI:35924"/>
        <dbReference type="ChEBI" id="CHEBI:57925"/>
        <dbReference type="ChEBI" id="CHEBI:58297"/>
        <dbReference type="EC" id="1.11.1.27"/>
    </reaction>
</comment>
<dbReference type="PROSITE" id="PS51352">
    <property type="entry name" value="THIOREDOXIN_2"/>
    <property type="match status" value="1"/>
</dbReference>
<protein>
    <recommendedName>
        <fullName evidence="6">Glutathione-dependent peroxiredoxin</fullName>
        <ecNumber evidence="6">1.11.1.27</ecNumber>
    </recommendedName>
</protein>
<dbReference type="InterPro" id="IPR037944">
    <property type="entry name" value="PRX5-like"/>
</dbReference>
<dbReference type="PANTHER" id="PTHR10430:SF16">
    <property type="entry name" value="PEROXIREDOXIN-5, MITOCHONDRIAL"/>
    <property type="match status" value="1"/>
</dbReference>
<dbReference type="GO" id="GO:0042744">
    <property type="term" value="P:hydrogen peroxide catabolic process"/>
    <property type="evidence" value="ECO:0007669"/>
    <property type="project" value="TreeGrafter"/>
</dbReference>
<evidence type="ECO:0000256" key="3">
    <source>
        <dbReference type="ARBA" id="ARBA00023002"/>
    </source>
</evidence>
<dbReference type="InterPro" id="IPR013766">
    <property type="entry name" value="Thioredoxin_domain"/>
</dbReference>
<dbReference type="InterPro" id="IPR036249">
    <property type="entry name" value="Thioredoxin-like_sf"/>
</dbReference>
<feature type="domain" description="Thioredoxin" evidence="7">
    <location>
        <begin position="3"/>
        <end position="162"/>
    </location>
</feature>
<reference evidence="8" key="1">
    <citation type="submission" date="2022-07" db="EMBL/GenBank/DDBJ databases">
        <authorList>
            <person name="Otstavnykh N."/>
            <person name="Isaeva M."/>
            <person name="Bystritskaya E."/>
        </authorList>
    </citation>
    <scope>NUCLEOTIDE SEQUENCE</scope>
    <source>
        <strain evidence="8">KCTC 52189</strain>
    </source>
</reference>